<reference evidence="1 2" key="1">
    <citation type="journal article" date="2012" name="Front. Microbiol.">
        <title>Redundancy and modularity in membrane-associated dissimilatory nitrate reduction in Bacillus.</title>
        <authorList>
            <person name="Heylen K."/>
            <person name="Keltjens J."/>
        </authorList>
    </citation>
    <scope>NUCLEOTIDE SEQUENCE [LARGE SCALE GENOMIC DNA]</scope>
    <source>
        <strain evidence="1 2">LMG 9581</strain>
    </source>
</reference>
<dbReference type="AlphaFoldDB" id="K6BZ37"/>
<sequence length="384" mass="44526">MSFSIKYIGFDESTGYGVSAANFVKALQKENIDVTFLKIIPGNVEHGGNYGNGLPQNDKNYQLVIIHLVPEYYPYSFKHEKANNANCKVWGYTTWETDKIPGHWPELLNQMDGIFVPSHWNKNIFRKCGVKTRIEVLPHISEFEGNCSTNISNKELQSVLDEVGNRFLFYSIGVWSERKAPWLLLQAFTEEFTEKDHVALILKTGKEDWVNYRRRWQRLFRKEVGSASVAFQRTVHSNQPHGNIYHIDNKLNEDDMANLHKRGDCFISFTRGEGWGMGSYEAAWFGKAVAITPYGGVIDYLPKEYAYLFDYRLIPVNCNYGKASYSADQNWADVILEDAKRKMRYLFENSQERKNKGGLLRDYMMRNYNSTHIVKQFMEVFTNG</sequence>
<keyword evidence="2" id="KW-1185">Reference proteome</keyword>
<evidence type="ECO:0008006" key="3">
    <source>
        <dbReference type="Google" id="ProtNLM"/>
    </source>
</evidence>
<dbReference type="STRING" id="1131731.BAZO_14694"/>
<organism evidence="1 2">
    <name type="scientific">Schinkia azotoformans LMG 9581</name>
    <dbReference type="NCBI Taxonomy" id="1131731"/>
    <lineage>
        <taxon>Bacteria</taxon>
        <taxon>Bacillati</taxon>
        <taxon>Bacillota</taxon>
        <taxon>Bacilli</taxon>
        <taxon>Bacillales</taxon>
        <taxon>Bacillaceae</taxon>
        <taxon>Calidifontibacillus/Schinkia group</taxon>
        <taxon>Schinkia</taxon>
    </lineage>
</organism>
<comment type="caution">
    <text evidence="1">The sequence shown here is derived from an EMBL/GenBank/DDBJ whole genome shotgun (WGS) entry which is preliminary data.</text>
</comment>
<dbReference type="PANTHER" id="PTHR46656">
    <property type="entry name" value="PUTATIVE-RELATED"/>
    <property type="match status" value="1"/>
</dbReference>
<dbReference type="RefSeq" id="WP_003332350.1">
    <property type="nucleotide sequence ID" value="NZ_AJLR01000122.1"/>
</dbReference>
<dbReference type="PATRIC" id="fig|1131731.3.peg.3009"/>
<dbReference type="EMBL" id="AJLR01000122">
    <property type="protein sequence ID" value="EKN64175.1"/>
    <property type="molecule type" value="Genomic_DNA"/>
</dbReference>
<proteinExistence type="predicted"/>
<evidence type="ECO:0000313" key="2">
    <source>
        <dbReference type="Proteomes" id="UP000006315"/>
    </source>
</evidence>
<dbReference type="Gene3D" id="3.40.50.2000">
    <property type="entry name" value="Glycogen Phosphorylase B"/>
    <property type="match status" value="1"/>
</dbReference>
<name>K6BZ37_SCHAZ</name>
<dbReference type="SUPFAM" id="SSF53756">
    <property type="entry name" value="UDP-Glycosyltransferase/glycogen phosphorylase"/>
    <property type="match status" value="1"/>
</dbReference>
<evidence type="ECO:0000313" key="1">
    <source>
        <dbReference type="EMBL" id="EKN64175.1"/>
    </source>
</evidence>
<dbReference type="Proteomes" id="UP000006315">
    <property type="component" value="Unassembled WGS sequence"/>
</dbReference>
<dbReference type="PANTHER" id="PTHR46656:SF3">
    <property type="entry name" value="PUTATIVE-RELATED"/>
    <property type="match status" value="1"/>
</dbReference>
<protein>
    <recommendedName>
        <fullName evidence="3">Glycosyl transferase family 1 domain-containing protein</fullName>
    </recommendedName>
</protein>
<gene>
    <name evidence="1" type="ORF">BAZO_14694</name>
</gene>
<accession>K6BZ37</accession>